<evidence type="ECO:0000256" key="1">
    <source>
        <dbReference type="SAM" id="Phobius"/>
    </source>
</evidence>
<dbReference type="PANTHER" id="PTHR31170">
    <property type="entry name" value="BNAC04G53230D PROTEIN"/>
    <property type="match status" value="1"/>
</dbReference>
<sequence>MAFDRKTILDFDFTQQKWVERLTKTLSGSLENDIDDIPVCVFRVPISLCSCKPEAYTPQLVALGPYHHLISDLYDMERYKIVWAKEASQQLNLVDFNELIDHLKTLDSKIKSSYRGRLNLNKDTLALIMTIDGLFLLHLLKHKEIPHCSSLSSSLLLNSSSGKHLPSDAILRDVLMLENQIPRFVLKEILTKSKSRDPTSLETLYRDFCKMISPIKLNWSRSDLEVLEHHHLLDFLYQHITYKKHDDRTNYFFKEKDSLKSFMNPDIEGASQPTNSSVFSKVWSMLSLINIGVFKIFKKFVDLFLNVFGYLGLSTFAFLNDKKVLIPSVSELWNARMRFSPITGGTSFVKFDERTHTLHLPVITLNSTSEVVIRNLVAYEIGEKSGSLNFRRFSELMGAIVDTAEDVAVLKKAKVIESDLSNAEVAEIFNGFTRTMESKDGTIDTAIKKANAYYDNTRKVRIKRLLKKYIYSSWKILTVLASILLLLLMGLQTFCDIYRCPNMFAFSKANDNI</sequence>
<feature type="transmembrane region" description="Helical" evidence="1">
    <location>
        <begin position="303"/>
        <end position="320"/>
    </location>
</feature>
<keyword evidence="1" id="KW-0472">Membrane</keyword>
<dbReference type="Pfam" id="PF03140">
    <property type="entry name" value="DUF247"/>
    <property type="match status" value="1"/>
</dbReference>
<evidence type="ECO:0000313" key="2">
    <source>
        <dbReference type="EMBL" id="GKU87525.1"/>
    </source>
</evidence>
<proteinExistence type="predicted"/>
<keyword evidence="1" id="KW-1133">Transmembrane helix</keyword>
<evidence type="ECO:0000313" key="3">
    <source>
        <dbReference type="Proteomes" id="UP001054252"/>
    </source>
</evidence>
<comment type="caution">
    <text evidence="2">The sequence shown here is derived from an EMBL/GenBank/DDBJ whole genome shotgun (WGS) entry which is preliminary data.</text>
</comment>
<feature type="transmembrane region" description="Helical" evidence="1">
    <location>
        <begin position="469"/>
        <end position="491"/>
    </location>
</feature>
<protein>
    <submittedName>
        <fullName evidence="2">Uncharacterized protein</fullName>
    </submittedName>
</protein>
<dbReference type="EMBL" id="BPVZ01000002">
    <property type="protein sequence ID" value="GKU87525.1"/>
    <property type="molecule type" value="Genomic_DNA"/>
</dbReference>
<keyword evidence="1" id="KW-0812">Transmembrane</keyword>
<dbReference type="PANTHER" id="PTHR31170:SF25">
    <property type="entry name" value="BNAA09G04570D PROTEIN"/>
    <property type="match status" value="1"/>
</dbReference>
<keyword evidence="3" id="KW-1185">Reference proteome</keyword>
<dbReference type="Proteomes" id="UP001054252">
    <property type="component" value="Unassembled WGS sequence"/>
</dbReference>
<name>A0AAV5HL63_9ROSI</name>
<reference evidence="2 3" key="1">
    <citation type="journal article" date="2021" name="Commun. Biol.">
        <title>The genome of Shorea leprosula (Dipterocarpaceae) highlights the ecological relevance of drought in aseasonal tropical rainforests.</title>
        <authorList>
            <person name="Ng K.K.S."/>
            <person name="Kobayashi M.J."/>
            <person name="Fawcett J.A."/>
            <person name="Hatakeyama M."/>
            <person name="Paape T."/>
            <person name="Ng C.H."/>
            <person name="Ang C.C."/>
            <person name="Tnah L.H."/>
            <person name="Lee C.T."/>
            <person name="Nishiyama T."/>
            <person name="Sese J."/>
            <person name="O'Brien M.J."/>
            <person name="Copetti D."/>
            <person name="Mohd Noor M.I."/>
            <person name="Ong R.C."/>
            <person name="Putra M."/>
            <person name="Sireger I.Z."/>
            <person name="Indrioko S."/>
            <person name="Kosugi Y."/>
            <person name="Izuno A."/>
            <person name="Isagi Y."/>
            <person name="Lee S.L."/>
            <person name="Shimizu K.K."/>
        </authorList>
    </citation>
    <scope>NUCLEOTIDE SEQUENCE [LARGE SCALE GENOMIC DNA]</scope>
    <source>
        <strain evidence="2">214</strain>
    </source>
</reference>
<accession>A0AAV5HL63</accession>
<dbReference type="AlphaFoldDB" id="A0AAV5HL63"/>
<gene>
    <name evidence="2" type="ORF">SLEP1_g1917</name>
</gene>
<organism evidence="2 3">
    <name type="scientific">Rubroshorea leprosula</name>
    <dbReference type="NCBI Taxonomy" id="152421"/>
    <lineage>
        <taxon>Eukaryota</taxon>
        <taxon>Viridiplantae</taxon>
        <taxon>Streptophyta</taxon>
        <taxon>Embryophyta</taxon>
        <taxon>Tracheophyta</taxon>
        <taxon>Spermatophyta</taxon>
        <taxon>Magnoliopsida</taxon>
        <taxon>eudicotyledons</taxon>
        <taxon>Gunneridae</taxon>
        <taxon>Pentapetalae</taxon>
        <taxon>rosids</taxon>
        <taxon>malvids</taxon>
        <taxon>Malvales</taxon>
        <taxon>Dipterocarpaceae</taxon>
        <taxon>Rubroshorea</taxon>
    </lineage>
</organism>
<dbReference type="InterPro" id="IPR004158">
    <property type="entry name" value="DUF247_pln"/>
</dbReference>